<reference evidence="2" key="1">
    <citation type="submission" date="2022-03" db="EMBL/GenBank/DDBJ databases">
        <authorList>
            <person name="Sayadi A."/>
        </authorList>
    </citation>
    <scope>NUCLEOTIDE SEQUENCE</scope>
</reference>
<evidence type="ECO:0000256" key="1">
    <source>
        <dbReference type="SAM" id="SignalP"/>
    </source>
</evidence>
<comment type="caution">
    <text evidence="2">The sequence shown here is derived from an EMBL/GenBank/DDBJ whole genome shotgun (WGS) entry which is preliminary data.</text>
</comment>
<gene>
    <name evidence="2" type="ORF">ACAOBT_LOCUS17838</name>
</gene>
<accession>A0A9P0PN84</accession>
<dbReference type="Proteomes" id="UP001152888">
    <property type="component" value="Unassembled WGS sequence"/>
</dbReference>
<keyword evidence="1" id="KW-0732">Signal</keyword>
<dbReference type="AlphaFoldDB" id="A0A9P0PN84"/>
<protein>
    <submittedName>
        <fullName evidence="2">Uncharacterized protein</fullName>
    </submittedName>
</protein>
<sequence>MPISSKHVLFFKVLVFVVQVSYGQLRRVKHDEPAAPEQHSARHSGMWNGSRVGLRRACDAELEYRLTRLEVQVAEKTDRLVNELKDGNHKLQAIELQEEEIRNAIEGRFYADSVSKRQ</sequence>
<evidence type="ECO:0000313" key="2">
    <source>
        <dbReference type="EMBL" id="CAH1987423.1"/>
    </source>
</evidence>
<feature type="chain" id="PRO_5040194089" evidence="1">
    <location>
        <begin position="24"/>
        <end position="118"/>
    </location>
</feature>
<organism evidence="2 3">
    <name type="scientific">Acanthoscelides obtectus</name>
    <name type="common">Bean weevil</name>
    <name type="synonym">Bruchus obtectus</name>
    <dbReference type="NCBI Taxonomy" id="200917"/>
    <lineage>
        <taxon>Eukaryota</taxon>
        <taxon>Metazoa</taxon>
        <taxon>Ecdysozoa</taxon>
        <taxon>Arthropoda</taxon>
        <taxon>Hexapoda</taxon>
        <taxon>Insecta</taxon>
        <taxon>Pterygota</taxon>
        <taxon>Neoptera</taxon>
        <taxon>Endopterygota</taxon>
        <taxon>Coleoptera</taxon>
        <taxon>Polyphaga</taxon>
        <taxon>Cucujiformia</taxon>
        <taxon>Chrysomeloidea</taxon>
        <taxon>Chrysomelidae</taxon>
        <taxon>Bruchinae</taxon>
        <taxon>Bruchini</taxon>
        <taxon>Acanthoscelides</taxon>
    </lineage>
</organism>
<proteinExistence type="predicted"/>
<dbReference type="EMBL" id="CAKOFQ010007018">
    <property type="protein sequence ID" value="CAH1987423.1"/>
    <property type="molecule type" value="Genomic_DNA"/>
</dbReference>
<name>A0A9P0PN84_ACAOB</name>
<dbReference type="OrthoDB" id="6350391at2759"/>
<keyword evidence="3" id="KW-1185">Reference proteome</keyword>
<feature type="signal peptide" evidence="1">
    <location>
        <begin position="1"/>
        <end position="23"/>
    </location>
</feature>
<evidence type="ECO:0000313" key="3">
    <source>
        <dbReference type="Proteomes" id="UP001152888"/>
    </source>
</evidence>